<dbReference type="EMBL" id="BJYM01000002">
    <property type="protein sequence ID" value="GEN85970.1"/>
    <property type="molecule type" value="Genomic_DNA"/>
</dbReference>
<protein>
    <recommendedName>
        <fullName evidence="1">N-acetyltransferase domain-containing protein</fullName>
    </recommendedName>
</protein>
<feature type="domain" description="N-acetyltransferase" evidence="1">
    <location>
        <begin position="5"/>
        <end position="147"/>
    </location>
</feature>
<dbReference type="InterPro" id="IPR000182">
    <property type="entry name" value="GNAT_dom"/>
</dbReference>
<evidence type="ECO:0000259" key="1">
    <source>
        <dbReference type="PROSITE" id="PS51186"/>
    </source>
</evidence>
<dbReference type="Gene3D" id="3.40.630.30">
    <property type="match status" value="1"/>
</dbReference>
<dbReference type="Pfam" id="PF00583">
    <property type="entry name" value="Acetyltransf_1"/>
    <property type="match status" value="1"/>
</dbReference>
<sequence>MEHKIDICLEKDNKFTDFLHQKIKDYNNKHSPHHRRIREKEAIRPINIIVSDNDNNWIGGLSAEVYWGWLEVDYFWICEKHRGKGLGRRILIEAEMVGKEKGATKALLTTFEFQARSFYEMNGYQVAGEIEGYPPGSNYCMMVKSLL</sequence>
<organism evidence="2 3">
    <name type="scientific">Oceanobacillus sojae</name>
    <dbReference type="NCBI Taxonomy" id="582851"/>
    <lineage>
        <taxon>Bacteria</taxon>
        <taxon>Bacillati</taxon>
        <taxon>Bacillota</taxon>
        <taxon>Bacilli</taxon>
        <taxon>Bacillales</taxon>
        <taxon>Bacillaceae</taxon>
        <taxon>Oceanobacillus</taxon>
    </lineage>
</organism>
<dbReference type="OrthoDB" id="9787920at2"/>
<gene>
    <name evidence="2" type="ORF">OSO01_07090</name>
</gene>
<dbReference type="RefSeq" id="WP_147208767.1">
    <property type="nucleotide sequence ID" value="NZ_BJYM01000002.1"/>
</dbReference>
<dbReference type="STRING" id="582851.GCA_900162665_02923"/>
<reference evidence="2 3" key="1">
    <citation type="submission" date="2019-07" db="EMBL/GenBank/DDBJ databases">
        <title>Whole genome shotgun sequence of Oceanobacillus sojae NBRC 105379.</title>
        <authorList>
            <person name="Hosoyama A."/>
            <person name="Uohara A."/>
            <person name="Ohji S."/>
            <person name="Ichikawa N."/>
        </authorList>
    </citation>
    <scope>NUCLEOTIDE SEQUENCE [LARGE SCALE GENOMIC DNA]</scope>
    <source>
        <strain evidence="2 3">NBRC 105379</strain>
    </source>
</reference>
<keyword evidence="3" id="KW-1185">Reference proteome</keyword>
<evidence type="ECO:0000313" key="3">
    <source>
        <dbReference type="Proteomes" id="UP000321558"/>
    </source>
</evidence>
<dbReference type="CDD" id="cd04301">
    <property type="entry name" value="NAT_SF"/>
    <property type="match status" value="1"/>
</dbReference>
<proteinExistence type="predicted"/>
<dbReference type="SUPFAM" id="SSF55729">
    <property type="entry name" value="Acyl-CoA N-acyltransferases (Nat)"/>
    <property type="match status" value="1"/>
</dbReference>
<comment type="caution">
    <text evidence="2">The sequence shown here is derived from an EMBL/GenBank/DDBJ whole genome shotgun (WGS) entry which is preliminary data.</text>
</comment>
<evidence type="ECO:0000313" key="2">
    <source>
        <dbReference type="EMBL" id="GEN85970.1"/>
    </source>
</evidence>
<dbReference type="GO" id="GO:0016747">
    <property type="term" value="F:acyltransferase activity, transferring groups other than amino-acyl groups"/>
    <property type="evidence" value="ECO:0007669"/>
    <property type="project" value="InterPro"/>
</dbReference>
<name>A0A511ZEU7_9BACI</name>
<dbReference type="AlphaFoldDB" id="A0A511ZEU7"/>
<dbReference type="PROSITE" id="PS51186">
    <property type="entry name" value="GNAT"/>
    <property type="match status" value="1"/>
</dbReference>
<dbReference type="InterPro" id="IPR016181">
    <property type="entry name" value="Acyl_CoA_acyltransferase"/>
</dbReference>
<dbReference type="Proteomes" id="UP000321558">
    <property type="component" value="Unassembled WGS sequence"/>
</dbReference>
<accession>A0A511ZEU7</accession>